<dbReference type="SUPFAM" id="SSF51735">
    <property type="entry name" value="NAD(P)-binding Rossmann-fold domains"/>
    <property type="match status" value="1"/>
</dbReference>
<dbReference type="RefSeq" id="WP_008841695.1">
    <property type="nucleotide sequence ID" value="NZ_CP021484.1"/>
</dbReference>
<evidence type="ECO:0000313" key="3">
    <source>
        <dbReference type="Proteomes" id="UP001280897"/>
    </source>
</evidence>
<reference evidence="2" key="1">
    <citation type="journal article" date="2023" name="PeerJ">
        <title>Selection and evaluation of lactic acid bacteria from chicken feces in Thailand as potential probiotics.</title>
        <authorList>
            <person name="Khurajog B."/>
            <person name="Disastra Y."/>
            <person name="Lawwyne L.D."/>
            <person name="Sirichokchatchawan W."/>
            <person name="Niyomtham W."/>
            <person name="Yindee J."/>
            <person name="Hampson D.J."/>
            <person name="Prapasarakul N."/>
        </authorList>
    </citation>
    <scope>NUCLEOTIDE SEQUENCE</scope>
    <source>
        <strain evidence="2">BF9</strain>
    </source>
</reference>
<accession>A0AAW8YI84</accession>
<dbReference type="Gene3D" id="3.40.50.720">
    <property type="entry name" value="NAD(P)-binding Rossmann-like Domain"/>
    <property type="match status" value="1"/>
</dbReference>
<dbReference type="AlphaFoldDB" id="A0AAW8YI84"/>
<evidence type="ECO:0000259" key="1">
    <source>
        <dbReference type="Pfam" id="PF13460"/>
    </source>
</evidence>
<proteinExistence type="predicted"/>
<protein>
    <submittedName>
        <fullName evidence="2">NAD(P)H-binding protein</fullName>
    </submittedName>
</protein>
<dbReference type="Pfam" id="PF13460">
    <property type="entry name" value="NAD_binding_10"/>
    <property type="match status" value="1"/>
</dbReference>
<dbReference type="PANTHER" id="PTHR15020">
    <property type="entry name" value="FLAVIN REDUCTASE-RELATED"/>
    <property type="match status" value="1"/>
</dbReference>
<dbReference type="GeneID" id="57365019"/>
<comment type="caution">
    <text evidence="2">The sequence shown here is derived from an EMBL/GenBank/DDBJ whole genome shotgun (WGS) entry which is preliminary data.</text>
</comment>
<reference evidence="2" key="2">
    <citation type="submission" date="2023-10" db="EMBL/GenBank/DDBJ databases">
        <authorList>
            <person name="Khurajog B."/>
        </authorList>
    </citation>
    <scope>NUCLEOTIDE SEQUENCE</scope>
    <source>
        <strain evidence="2">BF9</strain>
    </source>
</reference>
<evidence type="ECO:0000313" key="2">
    <source>
        <dbReference type="EMBL" id="MDV2621789.1"/>
    </source>
</evidence>
<gene>
    <name evidence="2" type="ORF">R0G89_08615</name>
</gene>
<dbReference type="InterPro" id="IPR036291">
    <property type="entry name" value="NAD(P)-bd_dom_sf"/>
</dbReference>
<feature type="domain" description="NAD(P)-binding" evidence="1">
    <location>
        <begin position="8"/>
        <end position="191"/>
    </location>
</feature>
<organism evidence="2 3">
    <name type="scientific">Pediococcus acidilactici</name>
    <dbReference type="NCBI Taxonomy" id="1254"/>
    <lineage>
        <taxon>Bacteria</taxon>
        <taxon>Bacillati</taxon>
        <taxon>Bacillota</taxon>
        <taxon>Bacilli</taxon>
        <taxon>Lactobacillales</taxon>
        <taxon>Lactobacillaceae</taxon>
        <taxon>Pediococcus</taxon>
        <taxon>Pediococcus acidilactici group</taxon>
    </lineage>
</organism>
<name>A0AAW8YI84_PEDAC</name>
<dbReference type="Proteomes" id="UP001280897">
    <property type="component" value="Unassembled WGS sequence"/>
</dbReference>
<dbReference type="PANTHER" id="PTHR15020:SF50">
    <property type="entry name" value="UPF0659 PROTEIN YMR090W"/>
    <property type="match status" value="1"/>
</dbReference>
<dbReference type="InterPro" id="IPR016040">
    <property type="entry name" value="NAD(P)-bd_dom"/>
</dbReference>
<sequence length="214" mass="23869">MEKILILGAYGKTAQIVTERLLAETSLKLKLFLRNANRLADLEDNPRIELIEGDATDVLQLEAAMQDVEIVYSNVGGVDLAQTTQAIFTAMETTGVKRLIFYSALGARHEVKGKFGEWNEKAISSYLPGFRKSAALIDKHQGIDTTELRPAWLTDQDEVNYEITKKDENFKGTEVSRKSVADVVVKIIKDPTRYAHESIGINKPDTAGDRPAWM</sequence>
<dbReference type="EMBL" id="JAWJAV010000005">
    <property type="protein sequence ID" value="MDV2621789.1"/>
    <property type="molecule type" value="Genomic_DNA"/>
</dbReference>